<accession>A0ABP8IYX5</accession>
<evidence type="ECO:0000313" key="1">
    <source>
        <dbReference type="EMBL" id="GAA4379792.1"/>
    </source>
</evidence>
<gene>
    <name evidence="1" type="ORF">GCM10023186_17570</name>
</gene>
<organism evidence="1 2">
    <name type="scientific">Hymenobacter koreensis</name>
    <dbReference type="NCBI Taxonomy" id="1084523"/>
    <lineage>
        <taxon>Bacteria</taxon>
        <taxon>Pseudomonadati</taxon>
        <taxon>Bacteroidota</taxon>
        <taxon>Cytophagia</taxon>
        <taxon>Cytophagales</taxon>
        <taxon>Hymenobacteraceae</taxon>
        <taxon>Hymenobacter</taxon>
    </lineage>
</organism>
<reference evidence="2" key="1">
    <citation type="journal article" date="2019" name="Int. J. Syst. Evol. Microbiol.">
        <title>The Global Catalogue of Microorganisms (GCM) 10K type strain sequencing project: providing services to taxonomists for standard genome sequencing and annotation.</title>
        <authorList>
            <consortium name="The Broad Institute Genomics Platform"/>
            <consortium name="The Broad Institute Genome Sequencing Center for Infectious Disease"/>
            <person name="Wu L."/>
            <person name="Ma J."/>
        </authorList>
    </citation>
    <scope>NUCLEOTIDE SEQUENCE [LARGE SCALE GENOMIC DNA]</scope>
    <source>
        <strain evidence="2">JCM 17924</strain>
    </source>
</reference>
<sequence length="138" mass="15791">MANLRKYTTSLRLILLSTLLYSCHNNNNIYYDTSKEAIVTCSGKNITSLHIVSNKADFYHFKKIPKKAGTNTFNLKNINNNYKIEDIYKEIDSKAFSLKPNTIYKVSNTSIGDAAYSEIEIRTDERSKIIFSNTKSCK</sequence>
<protein>
    <recommendedName>
        <fullName evidence="3">Lipoprotein</fullName>
    </recommendedName>
</protein>
<keyword evidence="2" id="KW-1185">Reference proteome</keyword>
<name>A0ABP8IYX5_9BACT</name>
<evidence type="ECO:0008006" key="3">
    <source>
        <dbReference type="Google" id="ProtNLM"/>
    </source>
</evidence>
<dbReference type="Proteomes" id="UP001500454">
    <property type="component" value="Unassembled WGS sequence"/>
</dbReference>
<proteinExistence type="predicted"/>
<dbReference type="EMBL" id="BAABHA010000003">
    <property type="protein sequence ID" value="GAA4379792.1"/>
    <property type="molecule type" value="Genomic_DNA"/>
</dbReference>
<comment type="caution">
    <text evidence="1">The sequence shown here is derived from an EMBL/GenBank/DDBJ whole genome shotgun (WGS) entry which is preliminary data.</text>
</comment>
<dbReference type="PROSITE" id="PS51257">
    <property type="entry name" value="PROKAR_LIPOPROTEIN"/>
    <property type="match status" value="1"/>
</dbReference>
<evidence type="ECO:0000313" key="2">
    <source>
        <dbReference type="Proteomes" id="UP001500454"/>
    </source>
</evidence>